<dbReference type="AlphaFoldDB" id="A0A5Q4ZLG9"/>
<keyword evidence="1" id="KW-0472">Membrane</keyword>
<name>A0A5Q4ZLG9_9BURK</name>
<organism evidence="2 3">
    <name type="scientific">Paraburkholderia dioscoreae</name>
    <dbReference type="NCBI Taxonomy" id="2604047"/>
    <lineage>
        <taxon>Bacteria</taxon>
        <taxon>Pseudomonadati</taxon>
        <taxon>Pseudomonadota</taxon>
        <taxon>Betaproteobacteria</taxon>
        <taxon>Burkholderiales</taxon>
        <taxon>Burkholderiaceae</taxon>
        <taxon>Paraburkholderia</taxon>
    </lineage>
</organism>
<feature type="transmembrane region" description="Helical" evidence="1">
    <location>
        <begin position="6"/>
        <end position="26"/>
    </location>
</feature>
<keyword evidence="1" id="KW-0812">Transmembrane</keyword>
<keyword evidence="3" id="KW-1185">Reference proteome</keyword>
<proteinExistence type="predicted"/>
<evidence type="ECO:0000313" key="3">
    <source>
        <dbReference type="Proteomes" id="UP000325811"/>
    </source>
</evidence>
<sequence>MEVRWISVLYCMHLASLVVAVGVCAWRFDTAGTMLLCASAWFLILGRASDLGAPSDPEAGGPETLARDLEKATATLVCFERRQAMLNELLAYPGLTRRCDALHELLLMSWRLNADDPDVDHAIHDLRERLLQSETHV</sequence>
<dbReference type="KEGG" id="pdio:PDMSB3_1987.1"/>
<dbReference type="Proteomes" id="UP000325811">
    <property type="component" value="Chromosome II"/>
</dbReference>
<accession>A0A5Q4ZLG9</accession>
<protein>
    <submittedName>
        <fullName evidence="2">Uncharacterized protein</fullName>
    </submittedName>
</protein>
<reference evidence="2 3" key="1">
    <citation type="submission" date="2019-08" db="EMBL/GenBank/DDBJ databases">
        <authorList>
            <person name="Herpell B J."/>
        </authorList>
    </citation>
    <scope>NUCLEOTIDE SEQUENCE [LARGE SCALE GENOMIC DNA]</scope>
    <source>
        <strain evidence="3">Msb3</strain>
    </source>
</reference>
<dbReference type="EMBL" id="LR699554">
    <property type="protein sequence ID" value="VVD33271.1"/>
    <property type="molecule type" value="Genomic_DNA"/>
</dbReference>
<gene>
    <name evidence="2" type="ORF">PDMSB3_1987</name>
</gene>
<evidence type="ECO:0000313" key="2">
    <source>
        <dbReference type="EMBL" id="VVD33271.1"/>
    </source>
</evidence>
<keyword evidence="1" id="KW-1133">Transmembrane helix</keyword>
<evidence type="ECO:0000256" key="1">
    <source>
        <dbReference type="SAM" id="Phobius"/>
    </source>
</evidence>